<dbReference type="Proteomes" id="UP000034349">
    <property type="component" value="Unassembled WGS sequence"/>
</dbReference>
<organism evidence="1 2">
    <name type="scientific">Candidatus Roizmanbacteria bacterium GW2011_GWA2_32_13</name>
    <dbReference type="NCBI Taxonomy" id="1618475"/>
    <lineage>
        <taxon>Bacteria</taxon>
        <taxon>Candidatus Roizmaniibacteriota</taxon>
    </lineage>
</organism>
<proteinExistence type="predicted"/>
<dbReference type="EMBL" id="LBOK01000014">
    <property type="protein sequence ID" value="KKP36636.1"/>
    <property type="molecule type" value="Genomic_DNA"/>
</dbReference>
<evidence type="ECO:0000313" key="1">
    <source>
        <dbReference type="EMBL" id="KKP36636.1"/>
    </source>
</evidence>
<sequence>MKAPNFSLADQNSKRDLKEFRELIKHSKESNLLLLFQKTYETCETNLEKEFARSFIKGKNHNNNSPLEYNICNEVYNKEIIFLDKYFIWIVCKVD</sequence>
<protein>
    <submittedName>
        <fullName evidence="1">Uncharacterized protein</fullName>
    </submittedName>
</protein>
<accession>A0A0F9ZD58</accession>
<comment type="caution">
    <text evidence="1">The sequence shown here is derived from an EMBL/GenBank/DDBJ whole genome shotgun (WGS) entry which is preliminary data.</text>
</comment>
<evidence type="ECO:0000313" key="2">
    <source>
        <dbReference type="Proteomes" id="UP000034349"/>
    </source>
</evidence>
<reference evidence="1 2" key="1">
    <citation type="journal article" date="2015" name="Nature">
        <title>rRNA introns, odd ribosomes, and small enigmatic genomes across a large radiation of phyla.</title>
        <authorList>
            <person name="Brown C.T."/>
            <person name="Hug L.A."/>
            <person name="Thomas B.C."/>
            <person name="Sharon I."/>
            <person name="Castelle C.J."/>
            <person name="Singh A."/>
            <person name="Wilkins M.J."/>
            <person name="Williams K.H."/>
            <person name="Banfield J.F."/>
        </authorList>
    </citation>
    <scope>NUCLEOTIDE SEQUENCE [LARGE SCALE GENOMIC DNA]</scope>
</reference>
<gene>
    <name evidence="1" type="ORF">UR23_C0014G0005</name>
</gene>
<dbReference type="AlphaFoldDB" id="A0A0F9ZD58"/>
<name>A0A0F9ZD58_9BACT</name>